<sequence>MDKSNVVTLTVGNMDYGGWKSVSISAGIERQARSFNVSITWQWPGQSTSRPISQGERCEVRIGGELILSGWVFATPISYDGKQITLTISGRSLTADLIDCAALNKPVQWKKQSVLSIVKALAGPYGVGVVSEIAETGKISDHTLEPAETVFKSIDRLLTLFRIFSTDDEKGRLVLAMPGSQGRAVDRLEVGQNILSATAPLDFSGVFSEYRVIGQRSGNDQTFAKDASEVSALAVDGRIKRKRVLIIHESAPVTPELAQSRANWERVNRMGKAQVTTYKVQGWRQSNGDLWRHNMLVRVVDPVVGFDQDMLISEIAYTLNEQGTVTTLVVGPPETFDAEPNDPNRKAGSKDTAAAKPADKEKP</sequence>
<dbReference type="AlphaFoldDB" id="A0A3M4M4N1"/>
<proteinExistence type="predicted"/>
<evidence type="ECO:0000259" key="4">
    <source>
        <dbReference type="Pfam" id="PF22255"/>
    </source>
</evidence>
<dbReference type="Pfam" id="PF22255">
    <property type="entry name" value="Gp44-like_2nd"/>
    <property type="match status" value="1"/>
</dbReference>
<evidence type="ECO:0000259" key="3">
    <source>
        <dbReference type="Pfam" id="PF21929"/>
    </source>
</evidence>
<feature type="domain" description="Baseplate hub protein gp44-like N-terminal" evidence="2">
    <location>
        <begin position="7"/>
        <end position="92"/>
    </location>
</feature>
<dbReference type="InterPro" id="IPR049354">
    <property type="entry name" value="GpP-like_N"/>
</dbReference>
<dbReference type="InterPro" id="IPR026276">
    <property type="entry name" value="Baseplate_GpP"/>
</dbReference>
<feature type="domain" description="Baseplate hub protein gp44/GpP-like second" evidence="4">
    <location>
        <begin position="94"/>
        <end position="176"/>
    </location>
</feature>
<accession>A0A3M4M4N1</accession>
<dbReference type="Gene3D" id="3.30.1920.10">
    <property type="entry name" value="Baseplate protein-like domains - 2 layer sandwich fold"/>
    <property type="match status" value="1"/>
</dbReference>
<comment type="caution">
    <text evidence="5">The sequence shown here is derived from an EMBL/GenBank/DDBJ whole genome shotgun (WGS) entry which is preliminary data.</text>
</comment>
<evidence type="ECO:0000313" key="5">
    <source>
        <dbReference type="EMBL" id="RMQ48620.1"/>
    </source>
</evidence>
<dbReference type="RefSeq" id="WP_122314971.1">
    <property type="nucleotide sequence ID" value="NZ_RBRE01000026.1"/>
</dbReference>
<name>A0A3M4M4N1_PSECI</name>
<dbReference type="Proteomes" id="UP000277236">
    <property type="component" value="Unassembled WGS sequence"/>
</dbReference>
<dbReference type="InterPro" id="IPR053982">
    <property type="entry name" value="Gp44/GpP-like_C"/>
</dbReference>
<dbReference type="Gene3D" id="3.55.50.10">
    <property type="entry name" value="Baseplate protein-like domains"/>
    <property type="match status" value="1"/>
</dbReference>
<dbReference type="Pfam" id="PF21683">
    <property type="entry name" value="GpP-like_1st"/>
    <property type="match status" value="1"/>
</dbReference>
<dbReference type="SUPFAM" id="SSF69279">
    <property type="entry name" value="Phage tail proteins"/>
    <property type="match status" value="2"/>
</dbReference>
<evidence type="ECO:0000259" key="2">
    <source>
        <dbReference type="Pfam" id="PF21683"/>
    </source>
</evidence>
<dbReference type="Gene3D" id="2.30.300.10">
    <property type="entry name" value="Baseplate protein-like domain - beta roll fold"/>
    <property type="match status" value="1"/>
</dbReference>
<evidence type="ECO:0000313" key="6">
    <source>
        <dbReference type="Proteomes" id="UP000277236"/>
    </source>
</evidence>
<dbReference type="Pfam" id="PF21929">
    <property type="entry name" value="GpP_4th"/>
    <property type="match status" value="1"/>
</dbReference>
<feature type="region of interest" description="Disordered" evidence="1">
    <location>
        <begin position="332"/>
        <end position="363"/>
    </location>
</feature>
<dbReference type="PIRSF" id="PIRSF004440">
    <property type="entry name" value="GpP"/>
    <property type="match status" value="1"/>
</dbReference>
<gene>
    <name evidence="5" type="ORF">ALQ04_01971</name>
</gene>
<dbReference type="EMBL" id="RBRE01000026">
    <property type="protein sequence ID" value="RMQ48620.1"/>
    <property type="molecule type" value="Genomic_DNA"/>
</dbReference>
<evidence type="ECO:0000256" key="1">
    <source>
        <dbReference type="SAM" id="MobiDB-lite"/>
    </source>
</evidence>
<feature type="domain" description="Baseplate hub protein gp44/GpP-like C-terminal" evidence="3">
    <location>
        <begin position="254"/>
        <end position="339"/>
    </location>
</feature>
<organism evidence="5 6">
    <name type="scientific">Pseudomonas cichorii</name>
    <dbReference type="NCBI Taxonomy" id="36746"/>
    <lineage>
        <taxon>Bacteria</taxon>
        <taxon>Pseudomonadati</taxon>
        <taxon>Pseudomonadota</taxon>
        <taxon>Gammaproteobacteria</taxon>
        <taxon>Pseudomonadales</taxon>
        <taxon>Pseudomonadaceae</taxon>
        <taxon>Pseudomonas</taxon>
    </lineage>
</organism>
<protein>
    <submittedName>
        <fullName evidence="5">Bacteriophage Mu P</fullName>
    </submittedName>
</protein>
<reference evidence="5 6" key="1">
    <citation type="submission" date="2018-08" db="EMBL/GenBank/DDBJ databases">
        <title>Recombination of ecologically and evolutionarily significant loci maintains genetic cohesion in the Pseudomonas syringae species complex.</title>
        <authorList>
            <person name="Dillon M."/>
            <person name="Thakur S."/>
            <person name="Almeida R.N.D."/>
            <person name="Weir B.S."/>
            <person name="Guttman D.S."/>
        </authorList>
    </citation>
    <scope>NUCLEOTIDE SEQUENCE [LARGE SCALE GENOMIC DNA]</scope>
    <source>
        <strain evidence="5 6">ICMP 3353</strain>
    </source>
</reference>
<dbReference type="OrthoDB" id="9016931at2"/>
<dbReference type="InterPro" id="IPR053981">
    <property type="entry name" value="Gp44/GpP-like_2nd"/>
</dbReference>
<dbReference type="InterPro" id="IPR023399">
    <property type="entry name" value="Baseplate-like_2-layer_sand"/>
</dbReference>